<feature type="compositionally biased region" description="Acidic residues" evidence="1">
    <location>
        <begin position="115"/>
        <end position="125"/>
    </location>
</feature>
<proteinExistence type="predicted"/>
<feature type="compositionally biased region" description="Polar residues" evidence="1">
    <location>
        <begin position="105"/>
        <end position="114"/>
    </location>
</feature>
<dbReference type="AlphaFoldDB" id="A0A8S4NN97"/>
<feature type="transmembrane region" description="Helical" evidence="2">
    <location>
        <begin position="65"/>
        <end position="91"/>
    </location>
</feature>
<keyword evidence="4" id="KW-1185">Reference proteome</keyword>
<keyword evidence="2" id="KW-0812">Transmembrane</keyword>
<evidence type="ECO:0000313" key="4">
    <source>
        <dbReference type="Proteomes" id="UP000749559"/>
    </source>
</evidence>
<dbReference type="EMBL" id="CAIIXF020000005">
    <property type="protein sequence ID" value="CAH1783371.1"/>
    <property type="molecule type" value="Genomic_DNA"/>
</dbReference>
<organism evidence="3 4">
    <name type="scientific">Owenia fusiformis</name>
    <name type="common">Polychaete worm</name>
    <dbReference type="NCBI Taxonomy" id="6347"/>
    <lineage>
        <taxon>Eukaryota</taxon>
        <taxon>Metazoa</taxon>
        <taxon>Spiralia</taxon>
        <taxon>Lophotrochozoa</taxon>
        <taxon>Annelida</taxon>
        <taxon>Polychaeta</taxon>
        <taxon>Sedentaria</taxon>
        <taxon>Canalipalpata</taxon>
        <taxon>Sabellida</taxon>
        <taxon>Oweniida</taxon>
        <taxon>Oweniidae</taxon>
        <taxon>Owenia</taxon>
    </lineage>
</organism>
<dbReference type="Proteomes" id="UP000749559">
    <property type="component" value="Unassembled WGS sequence"/>
</dbReference>
<evidence type="ECO:0000256" key="1">
    <source>
        <dbReference type="SAM" id="MobiDB-lite"/>
    </source>
</evidence>
<feature type="region of interest" description="Disordered" evidence="1">
    <location>
        <begin position="105"/>
        <end position="133"/>
    </location>
</feature>
<keyword evidence="2" id="KW-1133">Transmembrane helix</keyword>
<evidence type="ECO:0000313" key="3">
    <source>
        <dbReference type="EMBL" id="CAH1783371.1"/>
    </source>
</evidence>
<reference evidence="3" key="1">
    <citation type="submission" date="2022-03" db="EMBL/GenBank/DDBJ databases">
        <authorList>
            <person name="Martin C."/>
        </authorList>
    </citation>
    <scope>NUCLEOTIDE SEQUENCE</scope>
</reference>
<gene>
    <name evidence="3" type="ORF">OFUS_LOCUS9718</name>
</gene>
<accession>A0A8S4NN97</accession>
<evidence type="ECO:0000256" key="2">
    <source>
        <dbReference type="SAM" id="Phobius"/>
    </source>
</evidence>
<comment type="caution">
    <text evidence="3">The sequence shown here is derived from an EMBL/GenBank/DDBJ whole genome shotgun (WGS) entry which is preliminary data.</text>
</comment>
<sequence>MILARPSAIRITIVIHGQQRIWRVETMDEKMPLALASSKAKGMVFQNVVSDTNSTTASITDSKQFWYGLGIAIPISCAVLAIILLCCCGCLRKLCMRICKLKTSSEGSDTNTETVDIDVADEPDENLNTSPPAPGGAIVNPVFQSDCDTLMEGATGATAI</sequence>
<keyword evidence="2" id="KW-0472">Membrane</keyword>
<protein>
    <submittedName>
        <fullName evidence="3">Uncharacterized protein</fullName>
    </submittedName>
</protein>
<name>A0A8S4NN97_OWEFU</name>